<gene>
    <name evidence="1" type="ORF">HV185_29150</name>
</gene>
<dbReference type="EMBL" id="CP055529">
    <property type="protein sequence ID" value="QLO22485.1"/>
    <property type="molecule type" value="Genomic_DNA"/>
</dbReference>
<name>A0A7D6J849_KLEPN</name>
<dbReference type="AlphaFoldDB" id="A0A7D6J849"/>
<keyword evidence="1" id="KW-0614">Plasmid</keyword>
<geneLocation type="plasmid" evidence="1">
    <name>unnamed</name>
</geneLocation>
<evidence type="ECO:0000313" key="1">
    <source>
        <dbReference type="EMBL" id="QLO22485.1"/>
    </source>
</evidence>
<accession>A0A7D6J849</accession>
<proteinExistence type="predicted"/>
<feature type="non-terminal residue" evidence="1">
    <location>
        <position position="31"/>
    </location>
</feature>
<reference evidence="1" key="1">
    <citation type="submission" date="2020-06" db="EMBL/GenBank/DDBJ databases">
        <title>REHAB project genomes.</title>
        <authorList>
            <person name="Shaw L.P."/>
        </authorList>
    </citation>
    <scope>NUCLEOTIDE SEQUENCE</scope>
    <source>
        <strain evidence="1">RHBSTW-00405</strain>
        <plasmid evidence="1">unnamed</plasmid>
    </source>
</reference>
<organism evidence="1">
    <name type="scientific">Klebsiella pneumoniae</name>
    <dbReference type="NCBI Taxonomy" id="573"/>
    <lineage>
        <taxon>Bacteria</taxon>
        <taxon>Pseudomonadati</taxon>
        <taxon>Pseudomonadota</taxon>
        <taxon>Gammaproteobacteria</taxon>
        <taxon>Enterobacterales</taxon>
        <taxon>Enterobacteriaceae</taxon>
        <taxon>Klebsiella/Raoultella group</taxon>
        <taxon>Klebsiella</taxon>
        <taxon>Klebsiella pneumoniae complex</taxon>
    </lineage>
</organism>
<sequence length="31" mass="3445">MRTIHAAMLAGCLCCALMPAFAKDAGWQWYN</sequence>
<protein>
    <submittedName>
        <fullName evidence="1">Type-F conjugative transfer system pilin assembly protein TraF</fullName>
    </submittedName>
</protein>